<comment type="caution">
    <text evidence="1">The sequence shown here is derived from an EMBL/GenBank/DDBJ whole genome shotgun (WGS) entry which is preliminary data.</text>
</comment>
<evidence type="ECO:0000313" key="2">
    <source>
        <dbReference type="Proteomes" id="UP001163603"/>
    </source>
</evidence>
<reference evidence="2" key="1">
    <citation type="journal article" date="2023" name="G3 (Bethesda)">
        <title>Genome assembly and association tests identify interacting loci associated with vigor, precocity, and sex in interspecific pistachio rootstocks.</title>
        <authorList>
            <person name="Palmer W."/>
            <person name="Jacygrad E."/>
            <person name="Sagayaradj S."/>
            <person name="Cavanaugh K."/>
            <person name="Han R."/>
            <person name="Bertier L."/>
            <person name="Beede B."/>
            <person name="Kafkas S."/>
            <person name="Golino D."/>
            <person name="Preece J."/>
            <person name="Michelmore R."/>
        </authorList>
    </citation>
    <scope>NUCLEOTIDE SEQUENCE [LARGE SCALE GENOMIC DNA]</scope>
</reference>
<dbReference type="Proteomes" id="UP001163603">
    <property type="component" value="Chromosome 15"/>
</dbReference>
<evidence type="ECO:0000313" key="1">
    <source>
        <dbReference type="EMBL" id="KAJ0008149.1"/>
    </source>
</evidence>
<protein>
    <submittedName>
        <fullName evidence="1">Uncharacterized protein</fullName>
    </submittedName>
</protein>
<organism evidence="1 2">
    <name type="scientific">Pistacia integerrima</name>
    <dbReference type="NCBI Taxonomy" id="434235"/>
    <lineage>
        <taxon>Eukaryota</taxon>
        <taxon>Viridiplantae</taxon>
        <taxon>Streptophyta</taxon>
        <taxon>Embryophyta</taxon>
        <taxon>Tracheophyta</taxon>
        <taxon>Spermatophyta</taxon>
        <taxon>Magnoliopsida</taxon>
        <taxon>eudicotyledons</taxon>
        <taxon>Gunneridae</taxon>
        <taxon>Pentapetalae</taxon>
        <taxon>rosids</taxon>
        <taxon>malvids</taxon>
        <taxon>Sapindales</taxon>
        <taxon>Anacardiaceae</taxon>
        <taxon>Pistacia</taxon>
    </lineage>
</organism>
<name>A0ACC0X2R3_9ROSI</name>
<accession>A0ACC0X2R3</accession>
<dbReference type="EMBL" id="CM047750">
    <property type="protein sequence ID" value="KAJ0008149.1"/>
    <property type="molecule type" value="Genomic_DNA"/>
</dbReference>
<sequence>MAKSLRKQNEDVLIAWPLPCPRPNGAVIICFHLNEIEIAGKRSNPERKWRPLLGLFLGSHCFFMLVSYKDESI</sequence>
<gene>
    <name evidence="1" type="ORF">Pint_29282</name>
</gene>
<proteinExistence type="predicted"/>
<keyword evidence="2" id="KW-1185">Reference proteome</keyword>